<accession>A0ABQ3ZTW0</accession>
<name>A0ABQ3ZTW0_9ACTN</name>
<keyword evidence="4" id="KW-1185">Reference proteome</keyword>
<gene>
    <name evidence="3" type="ORF">Ahu01nite_051470</name>
</gene>
<reference evidence="3 4" key="1">
    <citation type="submission" date="2021-01" db="EMBL/GenBank/DDBJ databases">
        <title>Whole genome shotgun sequence of Actinoplanes humidus NBRC 14915.</title>
        <authorList>
            <person name="Komaki H."/>
            <person name="Tamura T."/>
        </authorList>
    </citation>
    <scope>NUCLEOTIDE SEQUENCE [LARGE SCALE GENOMIC DNA]</scope>
    <source>
        <strain evidence="3 4">NBRC 14915</strain>
    </source>
</reference>
<feature type="region of interest" description="Disordered" evidence="1">
    <location>
        <begin position="314"/>
        <end position="338"/>
    </location>
</feature>
<evidence type="ECO:0000313" key="4">
    <source>
        <dbReference type="Proteomes" id="UP000603200"/>
    </source>
</evidence>
<evidence type="ECO:0000256" key="1">
    <source>
        <dbReference type="SAM" id="MobiDB-lite"/>
    </source>
</evidence>
<feature type="domain" description="CHAT" evidence="2">
    <location>
        <begin position="443"/>
        <end position="648"/>
    </location>
</feature>
<evidence type="ECO:0000259" key="2">
    <source>
        <dbReference type="Pfam" id="PF12770"/>
    </source>
</evidence>
<proteinExistence type="predicted"/>
<comment type="caution">
    <text evidence="3">The sequence shown here is derived from an EMBL/GenBank/DDBJ whole genome shotgun (WGS) entry which is preliminary data.</text>
</comment>
<sequence length="669" mass="71856">MTPVRLGRMRDPDPDTDVHPVFVTRDGEVLDLGRRPSCLTLLTKRCLARHDVYTGTAERELLPFAPLRVTFFVHDPVALVRTLPGDLVVFLGEHLASSSSASAAQSLIGRQFTEGITILDVVTLTPELDDGDLLGEPEPPPWGPRPRNWGDPSTDLDQPPPPVFHEYPTQQGNFPGDAYSTWSGTGGGSNPGAIAEADGTVRSLVGEAPAGVRVGAEFSLVVRISAEQPWPGARSALVENLLVGPAGQEVVLLVQPDFGLTGEDLQATVRVPFRGGSQPVRFGLRATRGGLRHLRISAWLGGTMLAELPMEVSAEERPGDNSVQTQRAPVGELRSDPGDVTMQVHFDGSRYSFQLVSTGYWSDPAVARSLTDAPGAAVERTVEMLRRLAAGRTAYGPGAARRWVRETGVGLWQDLVPEPIKDAFWELRDDIGSFTIACADDAVPWELLHPLGRGRDHGFLAEQFPVLRRVLGQHSAARISLADPHFVVPPGSPADAHAEADTLSRILPGPLLSRLDELLDLLDREDAGLLHFACHNAFSATQGGSSITLDGGAFVPLMLNSAVAQRSLDSRRPLVFVNACRSAGAAPEYTRMMGWADQFMRAGAGAFVGTLWPVSSARAAAYAEVFYAELTRGTALGQASLLARLAIEDESDPTWLAYTTYGDASSRAA</sequence>
<dbReference type="InterPro" id="IPR024983">
    <property type="entry name" value="CHAT_dom"/>
</dbReference>
<dbReference type="EMBL" id="BOMN01000065">
    <property type="protein sequence ID" value="GIE22045.1"/>
    <property type="molecule type" value="Genomic_DNA"/>
</dbReference>
<organism evidence="3 4">
    <name type="scientific">Winogradskya humida</name>
    <dbReference type="NCBI Taxonomy" id="113566"/>
    <lineage>
        <taxon>Bacteria</taxon>
        <taxon>Bacillati</taxon>
        <taxon>Actinomycetota</taxon>
        <taxon>Actinomycetes</taxon>
        <taxon>Micromonosporales</taxon>
        <taxon>Micromonosporaceae</taxon>
        <taxon>Winogradskya</taxon>
    </lineage>
</organism>
<dbReference type="Pfam" id="PF12770">
    <property type="entry name" value="CHAT"/>
    <property type="match status" value="1"/>
</dbReference>
<evidence type="ECO:0000313" key="3">
    <source>
        <dbReference type="EMBL" id="GIE22045.1"/>
    </source>
</evidence>
<protein>
    <recommendedName>
        <fullName evidence="2">CHAT domain-containing protein</fullName>
    </recommendedName>
</protein>
<dbReference type="Proteomes" id="UP000603200">
    <property type="component" value="Unassembled WGS sequence"/>
</dbReference>
<feature type="region of interest" description="Disordered" evidence="1">
    <location>
        <begin position="129"/>
        <end position="158"/>
    </location>
</feature>